<proteinExistence type="predicted"/>
<feature type="transmembrane region" description="Helical" evidence="1">
    <location>
        <begin position="62"/>
        <end position="85"/>
    </location>
</feature>
<accession>A0ABZ1IFQ8</accession>
<keyword evidence="1" id="KW-0472">Membrane</keyword>
<protein>
    <submittedName>
        <fullName evidence="2">Uncharacterized protein</fullName>
    </submittedName>
</protein>
<dbReference type="EMBL" id="CP142149">
    <property type="protein sequence ID" value="WSE33299.1"/>
    <property type="molecule type" value="Genomic_DNA"/>
</dbReference>
<keyword evidence="3" id="KW-1185">Reference proteome</keyword>
<name>A0ABZ1IFQ8_9PSEU</name>
<feature type="transmembrane region" description="Helical" evidence="1">
    <location>
        <begin position="92"/>
        <end position="117"/>
    </location>
</feature>
<gene>
    <name evidence="2" type="ORF">VSH64_14445</name>
</gene>
<organism evidence="2 3">
    <name type="scientific">Amycolatopsis rhabdoformis</name>
    <dbReference type="NCBI Taxonomy" id="1448059"/>
    <lineage>
        <taxon>Bacteria</taxon>
        <taxon>Bacillati</taxon>
        <taxon>Actinomycetota</taxon>
        <taxon>Actinomycetes</taxon>
        <taxon>Pseudonocardiales</taxon>
        <taxon>Pseudonocardiaceae</taxon>
        <taxon>Amycolatopsis</taxon>
    </lineage>
</organism>
<feature type="transmembrane region" description="Helical" evidence="1">
    <location>
        <begin position="123"/>
        <end position="140"/>
    </location>
</feature>
<feature type="transmembrane region" description="Helical" evidence="1">
    <location>
        <begin position="30"/>
        <end position="50"/>
    </location>
</feature>
<evidence type="ECO:0000313" key="2">
    <source>
        <dbReference type="EMBL" id="WSE33299.1"/>
    </source>
</evidence>
<keyword evidence="1" id="KW-1133">Transmembrane helix</keyword>
<evidence type="ECO:0000256" key="1">
    <source>
        <dbReference type="SAM" id="Phobius"/>
    </source>
</evidence>
<dbReference type="Proteomes" id="UP001330812">
    <property type="component" value="Chromosome"/>
</dbReference>
<sequence>MSVPSPFPEPIDQNPYDEAEVRRAITSARWAMGAQAILYFALSVFVWVLVSSLSEADAEGLGGVLALAALDAALAVTIAVCAVLLGRREPAVWWTTFCVELGFGAILLIGGLVTLIASDAGGSGAPVGIFLWLLLAQAVLRPLQRPEVKAAFGLRVSDKEWQRAAARRRR</sequence>
<keyword evidence="1" id="KW-0812">Transmembrane</keyword>
<reference evidence="2 3" key="1">
    <citation type="journal article" date="2015" name="Int. J. Syst. Evol. Microbiol.">
        <title>Amycolatopsis rhabdoformis sp. nov., an actinomycete isolated from a tropical forest soil.</title>
        <authorList>
            <person name="Souza W.R."/>
            <person name="Silva R.E."/>
            <person name="Goodfellow M."/>
            <person name="Busarakam K."/>
            <person name="Figueiro F.S."/>
            <person name="Ferreira D."/>
            <person name="Rodrigues-Filho E."/>
            <person name="Moraes L.A.B."/>
            <person name="Zucchi T.D."/>
        </authorList>
    </citation>
    <scope>NUCLEOTIDE SEQUENCE [LARGE SCALE GENOMIC DNA]</scope>
    <source>
        <strain evidence="2 3">NCIMB 14900</strain>
    </source>
</reference>
<evidence type="ECO:0000313" key="3">
    <source>
        <dbReference type="Proteomes" id="UP001330812"/>
    </source>
</evidence>
<dbReference type="RefSeq" id="WP_326836099.1">
    <property type="nucleotide sequence ID" value="NZ_CP142149.1"/>
</dbReference>